<evidence type="ECO:0000313" key="13">
    <source>
        <dbReference type="WBParaSite" id="EgrG_000961200"/>
    </source>
</evidence>
<evidence type="ECO:0000256" key="1">
    <source>
        <dbReference type="ARBA" id="ARBA00022723"/>
    </source>
</evidence>
<evidence type="ECO:0000256" key="3">
    <source>
        <dbReference type="ARBA" id="ARBA00022801"/>
    </source>
</evidence>
<dbReference type="PANTHER" id="PTHR11472:SF47">
    <property type="entry name" value="FANCONI ANEMIA GROUP J PROTEIN"/>
    <property type="match status" value="1"/>
</dbReference>
<organism evidence="11">
    <name type="scientific">Echinococcus granulosus</name>
    <name type="common">Hydatid tapeworm</name>
    <dbReference type="NCBI Taxonomy" id="6210"/>
    <lineage>
        <taxon>Eukaryota</taxon>
        <taxon>Metazoa</taxon>
        <taxon>Spiralia</taxon>
        <taxon>Lophotrochozoa</taxon>
        <taxon>Platyhelminthes</taxon>
        <taxon>Cestoda</taxon>
        <taxon>Eucestoda</taxon>
        <taxon>Cyclophyllidea</taxon>
        <taxon>Taeniidae</taxon>
        <taxon>Echinococcus</taxon>
        <taxon>Echinococcus granulosus group</taxon>
    </lineage>
</organism>
<protein>
    <submittedName>
        <fullName evidence="11 13">Fanconi anemia group J protein</fullName>
    </submittedName>
</protein>
<evidence type="ECO:0000256" key="4">
    <source>
        <dbReference type="ARBA" id="ARBA00022806"/>
    </source>
</evidence>
<dbReference type="OrthoDB" id="19182at2759"/>
<accession>A0A068WH20</accession>
<dbReference type="InterPro" id="IPR002464">
    <property type="entry name" value="DNA/RNA_helicase_DEAH_CS"/>
</dbReference>
<keyword evidence="4" id="KW-0347">Helicase</keyword>
<gene>
    <name evidence="11" type="ORF">EgrG_000961200</name>
</gene>
<dbReference type="GO" id="GO:0003677">
    <property type="term" value="F:DNA binding"/>
    <property type="evidence" value="ECO:0007669"/>
    <property type="project" value="InterPro"/>
</dbReference>
<dbReference type="GO" id="GO:0046872">
    <property type="term" value="F:metal ion binding"/>
    <property type="evidence" value="ECO:0007669"/>
    <property type="project" value="UniProtKB-KW"/>
</dbReference>
<keyword evidence="3" id="KW-0378">Hydrolase</keyword>
<reference evidence="13" key="3">
    <citation type="submission" date="2020-10" db="UniProtKB">
        <authorList>
            <consortium name="WormBaseParasite"/>
        </authorList>
    </citation>
    <scope>IDENTIFICATION</scope>
</reference>
<dbReference type="GO" id="GO:0003678">
    <property type="term" value="F:DNA helicase activity"/>
    <property type="evidence" value="ECO:0007669"/>
    <property type="project" value="InterPro"/>
</dbReference>
<dbReference type="WBParaSite" id="EgrG_000961200">
    <property type="protein sequence ID" value="EgrG_000961200"/>
    <property type="gene ID" value="EgrG_000961200"/>
</dbReference>
<keyword evidence="2" id="KW-0547">Nucleotide-binding</keyword>
<dbReference type="InterPro" id="IPR013020">
    <property type="entry name" value="Rad3/Chl1-like"/>
</dbReference>
<dbReference type="EMBL" id="LK028577">
    <property type="protein sequence ID" value="CDS16899.1"/>
    <property type="molecule type" value="Genomic_DNA"/>
</dbReference>
<dbReference type="InterPro" id="IPR006555">
    <property type="entry name" value="ATP-dep_Helicase_C"/>
</dbReference>
<name>A0A068WH20_ECHGR</name>
<evidence type="ECO:0000313" key="11">
    <source>
        <dbReference type="EMBL" id="CDS16899.1"/>
    </source>
</evidence>
<dbReference type="GO" id="GO:0051536">
    <property type="term" value="F:iron-sulfur cluster binding"/>
    <property type="evidence" value="ECO:0007669"/>
    <property type="project" value="UniProtKB-KW"/>
</dbReference>
<evidence type="ECO:0000256" key="2">
    <source>
        <dbReference type="ARBA" id="ARBA00022741"/>
    </source>
</evidence>
<dbReference type="PROSITE" id="PS51193">
    <property type="entry name" value="HELICASE_ATP_BIND_2"/>
    <property type="match status" value="1"/>
</dbReference>
<dbReference type="InterPro" id="IPR045028">
    <property type="entry name" value="DinG/Rad3-like"/>
</dbReference>
<dbReference type="PROSITE" id="PS00690">
    <property type="entry name" value="DEAH_ATP_HELICASE"/>
    <property type="match status" value="1"/>
</dbReference>
<keyword evidence="7" id="KW-0411">Iron-sulfur</keyword>
<dbReference type="Proteomes" id="UP000492820">
    <property type="component" value="Unassembled WGS sequence"/>
</dbReference>
<proteinExistence type="predicted"/>
<keyword evidence="5" id="KW-0067">ATP-binding</keyword>
<reference evidence="11 12" key="1">
    <citation type="journal article" date="2013" name="Nature">
        <title>The genomes of four tapeworm species reveal adaptations to parasitism.</title>
        <authorList>
            <person name="Tsai I.J."/>
            <person name="Zarowiecki M."/>
            <person name="Holroyd N."/>
            <person name="Garciarrubio A."/>
            <person name="Sanchez-Flores A."/>
            <person name="Brooks K.L."/>
            <person name="Tracey A."/>
            <person name="Bobes R.J."/>
            <person name="Fragoso G."/>
            <person name="Sciutto E."/>
            <person name="Aslett M."/>
            <person name="Beasley H."/>
            <person name="Bennett H.M."/>
            <person name="Cai J."/>
            <person name="Camicia F."/>
            <person name="Clark R."/>
            <person name="Cucher M."/>
            <person name="De Silva N."/>
            <person name="Day T.A."/>
            <person name="Deplazes P."/>
            <person name="Estrada K."/>
            <person name="Fernandez C."/>
            <person name="Holland P.W."/>
            <person name="Hou J."/>
            <person name="Hu S."/>
            <person name="Huckvale T."/>
            <person name="Hung S.S."/>
            <person name="Kamenetzky L."/>
            <person name="Keane J.A."/>
            <person name="Kiss F."/>
            <person name="Koziol U."/>
            <person name="Lambert O."/>
            <person name="Liu K."/>
            <person name="Luo X."/>
            <person name="Luo Y."/>
            <person name="Macchiaroli N."/>
            <person name="Nichol S."/>
            <person name="Paps J."/>
            <person name="Parkinson J."/>
            <person name="Pouchkina-Stantcheva N."/>
            <person name="Riddiford N."/>
            <person name="Rosenzvit M."/>
            <person name="Salinas G."/>
            <person name="Wasmuth J.D."/>
            <person name="Zamanian M."/>
            <person name="Zheng Y."/>
            <person name="Cai X."/>
            <person name="Soberon X."/>
            <person name="Olson P.D."/>
            <person name="Laclette J.P."/>
            <person name="Brehm K."/>
            <person name="Berriman M."/>
            <person name="Garciarrubio A."/>
            <person name="Bobes R.J."/>
            <person name="Fragoso G."/>
            <person name="Sanchez-Flores A."/>
            <person name="Estrada K."/>
            <person name="Cevallos M.A."/>
            <person name="Morett E."/>
            <person name="Gonzalez V."/>
            <person name="Portillo T."/>
            <person name="Ochoa-Leyva A."/>
            <person name="Jose M.V."/>
            <person name="Sciutto E."/>
            <person name="Landa A."/>
            <person name="Jimenez L."/>
            <person name="Valdes V."/>
            <person name="Carrero J.C."/>
            <person name="Larralde C."/>
            <person name="Morales-Montor J."/>
            <person name="Limon-Lason J."/>
            <person name="Soberon X."/>
            <person name="Laclette J.P."/>
        </authorList>
    </citation>
    <scope>NUCLEOTIDE SEQUENCE [LARGE SCALE GENOMIC DNA]</scope>
</reference>
<evidence type="ECO:0000256" key="5">
    <source>
        <dbReference type="ARBA" id="ARBA00022840"/>
    </source>
</evidence>
<evidence type="ECO:0000256" key="6">
    <source>
        <dbReference type="ARBA" id="ARBA00023004"/>
    </source>
</evidence>
<dbReference type="SMART" id="SM00491">
    <property type="entry name" value="HELICc2"/>
    <property type="match status" value="1"/>
</dbReference>
<feature type="region of interest" description="Disordered" evidence="9">
    <location>
        <begin position="551"/>
        <end position="580"/>
    </location>
</feature>
<dbReference type="GO" id="GO:1990918">
    <property type="term" value="P:double-strand break repair involved in meiotic recombination"/>
    <property type="evidence" value="ECO:0007669"/>
    <property type="project" value="TreeGrafter"/>
</dbReference>
<evidence type="ECO:0000256" key="8">
    <source>
        <dbReference type="ARBA" id="ARBA00023235"/>
    </source>
</evidence>
<dbReference type="GO" id="GO:0005524">
    <property type="term" value="F:ATP binding"/>
    <property type="evidence" value="ECO:0007669"/>
    <property type="project" value="UniProtKB-KW"/>
</dbReference>
<sequence>MCILSSRTRSCINPEVRKQSNVNDACQNLKGTCPFDIGKNRQIATRCMRALDLNRPWVLEEYVEAMVKAHTCPYFFAFKLFERVTLCFCPYNYLLDPVFRESVASEVSGSVVIIDEAHNIEDAARAATSVTLLEREVLAASEDLKRYLCLLQVIGDILAEDVKALINLLDAIHQVMMLTRSRLVAAGSFASSAQVWSDTEIEGLLSTVGLGVDRFKTMKTSFNRLNNMVQKEAAANRDFSTVRNESKSLSSATIRLFTYIFTMLKFMYGDDMRRIRNYRAVLTEVVNFERQPQEEDFDSSSVPMNRWLSKTRGAKTRLVERKSLSLNFWCLNPAVCMRSLAESAHSLILASGTLAPLEALAAELGVDFPVRLEASHVVPPQRVLATCVACGPRGGRLCATFANQSAFVFQDEVGHLLLEACQYVPGGVLCFFPSYSLLDKMIARWELTGLLDKLEKVKYVFREPRSSEKFDDWVAKFHDTVDSMRSSPPGGTTGALALAVCRGKISEGLDFADDYARLVVAVGIPFPAVKDPQIEQKRAFNDTLCASIPSLDKISSQTNPPSSLRPPLKRTTNETPGGCQKSDIMSLKANLAFNKLSTVSTNPLTPLRNALMNQGRGVLTFKQIKAANSVAGPTKQDTSGVPSPVLSGSEWYEAQAYRALNQALGRCIRHRGDWGAIILAEARFVEQPQRYLSGISRWLRNRFVAHERWSDLLVDLSEFVKRMTKVVET</sequence>
<dbReference type="PANTHER" id="PTHR11472">
    <property type="entry name" value="DNA REPAIR DEAD HELICASE RAD3/XP-D SUBFAMILY MEMBER"/>
    <property type="match status" value="1"/>
</dbReference>
<dbReference type="GO" id="GO:0005634">
    <property type="term" value="C:nucleus"/>
    <property type="evidence" value="ECO:0007669"/>
    <property type="project" value="TreeGrafter"/>
</dbReference>
<dbReference type="Pfam" id="PF06733">
    <property type="entry name" value="DEAD_2"/>
    <property type="match status" value="1"/>
</dbReference>
<dbReference type="NCBIfam" id="TIGR00604">
    <property type="entry name" value="rad3"/>
    <property type="match status" value="1"/>
</dbReference>
<evidence type="ECO:0000259" key="10">
    <source>
        <dbReference type="PROSITE" id="PS51193"/>
    </source>
</evidence>
<evidence type="ECO:0000256" key="9">
    <source>
        <dbReference type="SAM" id="MobiDB-lite"/>
    </source>
</evidence>
<dbReference type="InterPro" id="IPR014013">
    <property type="entry name" value="Helic_SF1/SF2_ATP-bd_DinG/Rad3"/>
</dbReference>
<dbReference type="InterPro" id="IPR010614">
    <property type="entry name" value="RAD3-like_helicase_DEAD"/>
</dbReference>
<dbReference type="GO" id="GO:0016818">
    <property type="term" value="F:hydrolase activity, acting on acid anhydrides, in phosphorus-containing anhydrides"/>
    <property type="evidence" value="ECO:0007669"/>
    <property type="project" value="InterPro"/>
</dbReference>
<keyword evidence="8" id="KW-0413">Isomerase</keyword>
<dbReference type="AlphaFoldDB" id="A0A068WH20"/>
<keyword evidence="1" id="KW-0479">Metal-binding</keyword>
<reference evidence="11" key="2">
    <citation type="submission" date="2014-06" db="EMBL/GenBank/DDBJ databases">
        <authorList>
            <person name="Aslett M."/>
        </authorList>
    </citation>
    <scope>NUCLEOTIDE SEQUENCE</scope>
</reference>
<dbReference type="Gene3D" id="3.40.50.300">
    <property type="entry name" value="P-loop containing nucleotide triphosphate hydrolases"/>
    <property type="match status" value="3"/>
</dbReference>
<dbReference type="InterPro" id="IPR027417">
    <property type="entry name" value="P-loop_NTPase"/>
</dbReference>
<feature type="domain" description="Helicase ATP-binding" evidence="10">
    <location>
        <begin position="1"/>
        <end position="169"/>
    </location>
</feature>
<dbReference type="GO" id="GO:0006289">
    <property type="term" value="P:nucleotide-excision repair"/>
    <property type="evidence" value="ECO:0007669"/>
    <property type="project" value="TreeGrafter"/>
</dbReference>
<evidence type="ECO:0000256" key="7">
    <source>
        <dbReference type="ARBA" id="ARBA00023014"/>
    </source>
</evidence>
<dbReference type="Pfam" id="PF13307">
    <property type="entry name" value="Helicase_C_2"/>
    <property type="match status" value="2"/>
</dbReference>
<keyword evidence="6" id="KW-0408">Iron</keyword>
<evidence type="ECO:0000313" key="12">
    <source>
        <dbReference type="Proteomes" id="UP000492820"/>
    </source>
</evidence>
<feature type="compositionally biased region" description="Polar residues" evidence="9">
    <location>
        <begin position="553"/>
        <end position="562"/>
    </location>
</feature>